<evidence type="ECO:0000313" key="3">
    <source>
        <dbReference type="EMBL" id="CAG9326262.1"/>
    </source>
</evidence>
<dbReference type="EMBL" id="CAJZBQ010000040">
    <property type="protein sequence ID" value="CAG9326262.1"/>
    <property type="molecule type" value="Genomic_DNA"/>
</dbReference>
<dbReference type="AlphaFoldDB" id="A0AAU9JGA0"/>
<feature type="coiled-coil region" evidence="1">
    <location>
        <begin position="240"/>
        <end position="267"/>
    </location>
</feature>
<name>A0AAU9JGA0_9CILI</name>
<evidence type="ECO:0000256" key="1">
    <source>
        <dbReference type="SAM" id="Coils"/>
    </source>
</evidence>
<dbReference type="Proteomes" id="UP001162131">
    <property type="component" value="Unassembled WGS sequence"/>
</dbReference>
<keyword evidence="4" id="KW-1185">Reference proteome</keyword>
<proteinExistence type="predicted"/>
<sequence>MEGLSKIEVTVNEVYSPKELSSSLICKVFLKDQVKSVQHPFNSPFIFDILNLTQDDILIVSLEDSSQELAFAEIRIGDILSDLRGSIMQWVKLISRKSPSNRFHQLYEESEQSYRIQVQISIRNSSGVQASTSNQQKSTTRLDLNTSPEGNQGCPRCMYLVRLAESQTYELLALEESKSTYSDIKQLLKDYYANEQPSYSRLLYSNAEELGIDLPMQMGQKGPQVSKQEAEHLREVILGLNEKLKGLQIMQDEVQQIRKQLHDSQVNRLILQESVRKATCELEEKCKQQSDKHSQSIEERAKAMQNLLDQQHLYNQKCLEQDELNSSLATLNASLKELKAEEFNYLTMKEHISRLETELKVSENKRDELRSEYRNSIQQFENQKKKQIENINRLNEEKAQLLKDIKNLQSQLFDQKNVNEELTKVNLDLESTIKELEGEIKVLEDETTEISEARNIAEKKENKCIFLQTEIHKTAKTFEEELADISRINQNLLKEKSDVVNTLNELENILENKTEEIQDLTHTNFNLMNKTINLELQLCSQHDQENIRQALEHQLNMNENIKSILLQELNQLTEYLEKQTSECLALSRTVESCKRMVDEKCIEKENMQKIVGDLRQTRPLYVTVKGDLIDEKFGSVLNERKDWYDLMIYRKNSGVYNIGSKEVGMSLNDNQLMVRLGKGIMTIEEFLNTYIPLEKNKKQFSTPVVMRQQIAIHEISQ</sequence>
<evidence type="ECO:0000256" key="2">
    <source>
        <dbReference type="SAM" id="MobiDB-lite"/>
    </source>
</evidence>
<dbReference type="GO" id="GO:0008017">
    <property type="term" value="F:microtubule binding"/>
    <property type="evidence" value="ECO:0007669"/>
    <property type="project" value="InterPro"/>
</dbReference>
<organism evidence="3 4">
    <name type="scientific">Blepharisma stoltei</name>
    <dbReference type="NCBI Taxonomy" id="1481888"/>
    <lineage>
        <taxon>Eukaryota</taxon>
        <taxon>Sar</taxon>
        <taxon>Alveolata</taxon>
        <taxon>Ciliophora</taxon>
        <taxon>Postciliodesmatophora</taxon>
        <taxon>Heterotrichea</taxon>
        <taxon>Heterotrichida</taxon>
        <taxon>Blepharismidae</taxon>
        <taxon>Blepharisma</taxon>
    </lineage>
</organism>
<reference evidence="3" key="1">
    <citation type="submission" date="2021-09" db="EMBL/GenBank/DDBJ databases">
        <authorList>
            <consortium name="AG Swart"/>
            <person name="Singh M."/>
            <person name="Singh A."/>
            <person name="Seah K."/>
            <person name="Emmerich C."/>
        </authorList>
    </citation>
    <scope>NUCLEOTIDE SEQUENCE</scope>
    <source>
        <strain evidence="3">ATCC30299</strain>
    </source>
</reference>
<keyword evidence="1" id="KW-0175">Coiled coil</keyword>
<accession>A0AAU9JGA0</accession>
<gene>
    <name evidence="3" type="ORF">BSTOLATCC_MIC40693</name>
</gene>
<feature type="coiled-coil region" evidence="1">
    <location>
        <begin position="321"/>
        <end position="530"/>
    </location>
</feature>
<feature type="region of interest" description="Disordered" evidence="2">
    <location>
        <begin position="127"/>
        <end position="148"/>
    </location>
</feature>
<comment type="caution">
    <text evidence="3">The sequence shown here is derived from an EMBL/GenBank/DDBJ whole genome shotgun (WGS) entry which is preliminary data.</text>
</comment>
<dbReference type="SUPFAM" id="SSF143575">
    <property type="entry name" value="GAS2 domain-like"/>
    <property type="match status" value="1"/>
</dbReference>
<dbReference type="InterPro" id="IPR036534">
    <property type="entry name" value="GAR_dom_sf"/>
</dbReference>
<evidence type="ECO:0000313" key="4">
    <source>
        <dbReference type="Proteomes" id="UP001162131"/>
    </source>
</evidence>
<evidence type="ECO:0008006" key="5">
    <source>
        <dbReference type="Google" id="ProtNLM"/>
    </source>
</evidence>
<protein>
    <recommendedName>
        <fullName evidence="5">Spindle assembly abnormal protein 6 N-terminal domain-containing protein</fullName>
    </recommendedName>
</protein>